<dbReference type="InterPro" id="IPR017441">
    <property type="entry name" value="Protein_kinase_ATP_BS"/>
</dbReference>
<dbReference type="PROSITE" id="PS00107">
    <property type="entry name" value="PROTEIN_KINASE_ATP"/>
    <property type="match status" value="1"/>
</dbReference>
<dbReference type="Proteomes" id="UP000179807">
    <property type="component" value="Unassembled WGS sequence"/>
</dbReference>
<dbReference type="Gene3D" id="1.10.510.10">
    <property type="entry name" value="Transferase(Phosphotransferase) domain 1"/>
    <property type="match status" value="1"/>
</dbReference>
<sequence length="1083" mass="122082">MDDLIVFELVGDEDPPSIDSYELLADSSCHEKKVEQPSFEPIQKIDNFENFEKIENLDQIETNDQRNSVFIDNANISNNRANYILSKNDEKNNNNNLLDMSFNTDIHGNYDKNSFSSNNFLCNNQNNANNANICANQINVVVGNSNISNLTSIQKVTNEKTPLKHHIESDPLLAIPSPEQFLDKSSSSSAEQTETRLTPLLPPPTSRHLLTMVSAEEIVPISDEKPKHKVSNNDMNHHNTNSPNNQINNQINNQMNNKQMNNYNNNSDGSNVSKKSENGEKLNDNESQIPNENNDDSLIDFTEITISNLSPRGTGPPPQWITVTLSYITNLLALQPSIAIHRSKLFALYDSFRALLRNFNPDLTLPIAILKANCCTLIDSINKTRQIVYSCSASHWGQSAITWPTCTVKDSVRRLREDINDCLIAFKCVNSPNFIISAKELDAQDSVDSLQLKGSLLEYLNRISEQPQTPQIVQISELIAKHLNSIGPVDGIQEGPALLHITPFLPPRLNLVLTQDDFILGERIGSGTFGSVHRGTMTASGKPVAIKMLNAHLLGGRQLETFKREVWTMATLNHPSILHLIGVTLTAPFCIVTELLNCSLYDRLKHLTPTKRSVIALRVSQAMEQLHSARIIHRDLKSANILLDENDLPRVCDFGLVGFKTRGTRTGYVGTAQWMAPEILRSSPFYDEKVDVYSFAVLLWEMLTQQQPYKEMTQDQMVLAILENGLRPELSPETLDNAPPMLIDLIRRCWSEKPSDRPSFPQITATLFFPEAHFFGTDEEEFEKLTPRQLLSTNIVHAFDCQNWHRLDELLHEITPDQCKVDPELINIVISLFPNLDSQRQADIVQNLPRMVDIQQFLCFKGYSFICSLFSQTSIVVDTTVKMLRASVPLTSKGYRQVKLISIIASTKNEATLALCADLCEFEEIAKQIVDHDIPFKVNGMEIQLMRIYRSILKFPNLRSKVSELSQPIGIAAIAIHDDPVEVCECLSNFSFVMAHSDLIINFGLIPMLAGIIDKTPLALKILSRMFVICSLDELMEYKDIINELLEQHKQFFIDESIYLKLISLDVVENGPKIVITHQDEPL</sequence>
<evidence type="ECO:0000256" key="3">
    <source>
        <dbReference type="ARBA" id="ARBA00022840"/>
    </source>
</evidence>
<feature type="compositionally biased region" description="Low complexity" evidence="5">
    <location>
        <begin position="232"/>
        <end position="273"/>
    </location>
</feature>
<feature type="region of interest" description="Disordered" evidence="5">
    <location>
        <begin position="169"/>
        <end position="297"/>
    </location>
</feature>
<dbReference type="InterPro" id="IPR001245">
    <property type="entry name" value="Ser-Thr/Tyr_kinase_cat_dom"/>
</dbReference>
<dbReference type="PANTHER" id="PTHR23257">
    <property type="entry name" value="SERINE-THREONINE PROTEIN KINASE"/>
    <property type="match status" value="1"/>
</dbReference>
<feature type="compositionally biased region" description="Basic and acidic residues" evidence="5">
    <location>
        <begin position="274"/>
        <end position="284"/>
    </location>
</feature>
<dbReference type="InterPro" id="IPR050167">
    <property type="entry name" value="Ser_Thr_protein_kinase"/>
</dbReference>
<keyword evidence="1" id="KW-0723">Serine/threonine-protein kinase</keyword>
<name>A0A1J4JHQ7_9EUKA</name>
<dbReference type="PROSITE" id="PS00108">
    <property type="entry name" value="PROTEIN_KINASE_ST"/>
    <property type="match status" value="1"/>
</dbReference>
<evidence type="ECO:0000256" key="4">
    <source>
        <dbReference type="PROSITE-ProRule" id="PRU10141"/>
    </source>
</evidence>
<dbReference type="GO" id="GO:0007165">
    <property type="term" value="P:signal transduction"/>
    <property type="evidence" value="ECO:0007669"/>
    <property type="project" value="TreeGrafter"/>
</dbReference>
<dbReference type="GO" id="GO:0005524">
    <property type="term" value="F:ATP binding"/>
    <property type="evidence" value="ECO:0007669"/>
    <property type="project" value="UniProtKB-UniRule"/>
</dbReference>
<evidence type="ECO:0000256" key="1">
    <source>
        <dbReference type="ARBA" id="ARBA00022527"/>
    </source>
</evidence>
<dbReference type="OrthoDB" id="4062651at2759"/>
<proteinExistence type="predicted"/>
<accession>A0A1J4JHQ7</accession>
<dbReference type="InterPro" id="IPR008271">
    <property type="entry name" value="Ser/Thr_kinase_AS"/>
</dbReference>
<feature type="domain" description="Protein kinase" evidence="6">
    <location>
        <begin position="518"/>
        <end position="769"/>
    </location>
</feature>
<dbReference type="PROSITE" id="PS50011">
    <property type="entry name" value="PROTEIN_KINASE_DOM"/>
    <property type="match status" value="1"/>
</dbReference>
<dbReference type="VEuPathDB" id="TrichDB:TRFO_36705"/>
<dbReference type="SMART" id="SM00220">
    <property type="entry name" value="S_TKc"/>
    <property type="match status" value="1"/>
</dbReference>
<keyword evidence="3 4" id="KW-0067">ATP-binding</keyword>
<dbReference type="GeneID" id="94845692"/>
<protein>
    <submittedName>
        <fullName evidence="7">TKL family protein kinase</fullName>
    </submittedName>
</protein>
<dbReference type="PANTHER" id="PTHR23257:SF958">
    <property type="entry name" value="SERINE_THREONINE-PROTEIN KINASE WNK4"/>
    <property type="match status" value="1"/>
</dbReference>
<keyword evidence="7" id="KW-0808">Transferase</keyword>
<keyword evidence="7" id="KW-0418">Kinase</keyword>
<dbReference type="Pfam" id="PF07714">
    <property type="entry name" value="PK_Tyr_Ser-Thr"/>
    <property type="match status" value="1"/>
</dbReference>
<evidence type="ECO:0000313" key="7">
    <source>
        <dbReference type="EMBL" id="OHS97147.1"/>
    </source>
</evidence>
<dbReference type="InterPro" id="IPR011009">
    <property type="entry name" value="Kinase-like_dom_sf"/>
</dbReference>
<dbReference type="EMBL" id="MLAK01001134">
    <property type="protein sequence ID" value="OHS97147.1"/>
    <property type="molecule type" value="Genomic_DNA"/>
</dbReference>
<gene>
    <name evidence="7" type="ORF">TRFO_36705</name>
</gene>
<comment type="caution">
    <text evidence="7">The sequence shown here is derived from an EMBL/GenBank/DDBJ whole genome shotgun (WGS) entry which is preliminary data.</text>
</comment>
<dbReference type="GO" id="GO:0004672">
    <property type="term" value="F:protein kinase activity"/>
    <property type="evidence" value="ECO:0007669"/>
    <property type="project" value="InterPro"/>
</dbReference>
<evidence type="ECO:0000259" key="6">
    <source>
        <dbReference type="PROSITE" id="PS50011"/>
    </source>
</evidence>
<dbReference type="Gene3D" id="3.30.200.20">
    <property type="entry name" value="Phosphorylase Kinase, domain 1"/>
    <property type="match status" value="1"/>
</dbReference>
<evidence type="ECO:0000313" key="8">
    <source>
        <dbReference type="Proteomes" id="UP000179807"/>
    </source>
</evidence>
<dbReference type="RefSeq" id="XP_068350284.1">
    <property type="nucleotide sequence ID" value="XM_068510988.1"/>
</dbReference>
<organism evidence="7 8">
    <name type="scientific">Tritrichomonas foetus</name>
    <dbReference type="NCBI Taxonomy" id="1144522"/>
    <lineage>
        <taxon>Eukaryota</taxon>
        <taxon>Metamonada</taxon>
        <taxon>Parabasalia</taxon>
        <taxon>Tritrichomonadida</taxon>
        <taxon>Tritrichomonadidae</taxon>
        <taxon>Tritrichomonas</taxon>
    </lineage>
</organism>
<dbReference type="CDD" id="cd13999">
    <property type="entry name" value="STKc_MAP3K-like"/>
    <property type="match status" value="1"/>
</dbReference>
<dbReference type="GO" id="GO:0005737">
    <property type="term" value="C:cytoplasm"/>
    <property type="evidence" value="ECO:0007669"/>
    <property type="project" value="TreeGrafter"/>
</dbReference>
<dbReference type="InterPro" id="IPR000719">
    <property type="entry name" value="Prot_kinase_dom"/>
</dbReference>
<feature type="compositionally biased region" description="Polar residues" evidence="5">
    <location>
        <begin position="183"/>
        <end position="192"/>
    </location>
</feature>
<evidence type="ECO:0000256" key="2">
    <source>
        <dbReference type="ARBA" id="ARBA00022741"/>
    </source>
</evidence>
<keyword evidence="2 4" id="KW-0547">Nucleotide-binding</keyword>
<keyword evidence="8" id="KW-1185">Reference proteome</keyword>
<dbReference type="SUPFAM" id="SSF56112">
    <property type="entry name" value="Protein kinase-like (PK-like)"/>
    <property type="match status" value="1"/>
</dbReference>
<dbReference type="AlphaFoldDB" id="A0A1J4JHQ7"/>
<reference evidence="7" key="1">
    <citation type="submission" date="2016-10" db="EMBL/GenBank/DDBJ databases">
        <authorList>
            <person name="Benchimol M."/>
            <person name="Almeida L.G."/>
            <person name="Vasconcelos A.T."/>
            <person name="Perreira-Neves A."/>
            <person name="Rosa I.A."/>
            <person name="Tasca T."/>
            <person name="Bogo M.R."/>
            <person name="de Souza W."/>
        </authorList>
    </citation>
    <scope>NUCLEOTIDE SEQUENCE [LARGE SCALE GENOMIC DNA]</scope>
    <source>
        <strain evidence="7">K</strain>
    </source>
</reference>
<feature type="binding site" evidence="4">
    <location>
        <position position="547"/>
    </location>
    <ligand>
        <name>ATP</name>
        <dbReference type="ChEBI" id="CHEBI:30616"/>
    </ligand>
</feature>
<evidence type="ECO:0000256" key="5">
    <source>
        <dbReference type="SAM" id="MobiDB-lite"/>
    </source>
</evidence>